<feature type="domain" description="FAR1" evidence="2">
    <location>
        <begin position="63"/>
        <end position="112"/>
    </location>
</feature>
<organism evidence="3 4">
    <name type="scientific">Linum trigynum</name>
    <dbReference type="NCBI Taxonomy" id="586398"/>
    <lineage>
        <taxon>Eukaryota</taxon>
        <taxon>Viridiplantae</taxon>
        <taxon>Streptophyta</taxon>
        <taxon>Embryophyta</taxon>
        <taxon>Tracheophyta</taxon>
        <taxon>Spermatophyta</taxon>
        <taxon>Magnoliopsida</taxon>
        <taxon>eudicotyledons</taxon>
        <taxon>Gunneridae</taxon>
        <taxon>Pentapetalae</taxon>
        <taxon>rosids</taxon>
        <taxon>fabids</taxon>
        <taxon>Malpighiales</taxon>
        <taxon>Linaceae</taxon>
        <taxon>Linum</taxon>
    </lineage>
</organism>
<gene>
    <name evidence="3" type="ORF">LTRI10_LOCUS47567</name>
</gene>
<evidence type="ECO:0000256" key="1">
    <source>
        <dbReference type="SAM" id="MobiDB-lite"/>
    </source>
</evidence>
<evidence type="ECO:0000313" key="3">
    <source>
        <dbReference type="EMBL" id="CAL1407933.1"/>
    </source>
</evidence>
<dbReference type="PANTHER" id="PTHR46328">
    <property type="entry name" value="FAR-RED IMPAIRED RESPONSIVE (FAR1) FAMILY PROTEIN-RELATED"/>
    <property type="match status" value="1"/>
</dbReference>
<feature type="region of interest" description="Disordered" evidence="1">
    <location>
        <begin position="100"/>
        <end position="119"/>
    </location>
</feature>
<dbReference type="Proteomes" id="UP001497516">
    <property type="component" value="Chromosome 8"/>
</dbReference>
<accession>A0AAV2GDV7</accession>
<protein>
    <recommendedName>
        <fullName evidence="2">FAR1 domain-containing protein</fullName>
    </recommendedName>
</protein>
<keyword evidence="4" id="KW-1185">Reference proteome</keyword>
<sequence length="119" mass="13513">MASEAVPPLTSEPVLLLMSEPIQENDGAGASHTTQEDNVVDLISLQPKDIKKMKFDNTEEAYDFYMDYGLVKGFDIRKSDIGHDKNQVMIWRDYVCSGEGKRRMKSTERKREARGGDQI</sequence>
<dbReference type="AlphaFoldDB" id="A0AAV2GDV7"/>
<proteinExistence type="predicted"/>
<dbReference type="InterPro" id="IPR004330">
    <property type="entry name" value="FAR1_DNA_bnd_dom"/>
</dbReference>
<evidence type="ECO:0000259" key="2">
    <source>
        <dbReference type="Pfam" id="PF03101"/>
    </source>
</evidence>
<dbReference type="PANTHER" id="PTHR46328:SF33">
    <property type="entry name" value="FAR1 DNA-BINDING DOMAIN PROTEIN"/>
    <property type="match status" value="1"/>
</dbReference>
<name>A0AAV2GDV7_9ROSI</name>
<evidence type="ECO:0000313" key="4">
    <source>
        <dbReference type="Proteomes" id="UP001497516"/>
    </source>
</evidence>
<dbReference type="EMBL" id="OZ034821">
    <property type="protein sequence ID" value="CAL1407933.1"/>
    <property type="molecule type" value="Genomic_DNA"/>
</dbReference>
<feature type="region of interest" description="Disordered" evidence="1">
    <location>
        <begin position="1"/>
        <end position="39"/>
    </location>
</feature>
<dbReference type="Pfam" id="PF03101">
    <property type="entry name" value="FAR1"/>
    <property type="match status" value="1"/>
</dbReference>
<reference evidence="3 4" key="1">
    <citation type="submission" date="2024-04" db="EMBL/GenBank/DDBJ databases">
        <authorList>
            <person name="Fracassetti M."/>
        </authorList>
    </citation>
    <scope>NUCLEOTIDE SEQUENCE [LARGE SCALE GENOMIC DNA]</scope>
</reference>